<dbReference type="OrthoDB" id="2018698at2759"/>
<comment type="caution">
    <text evidence="7">The sequence shown here is derived from an EMBL/GenBank/DDBJ whole genome shotgun (WGS) entry which is preliminary data.</text>
</comment>
<keyword evidence="2 6" id="KW-0812">Transmembrane</keyword>
<reference evidence="7" key="1">
    <citation type="submission" date="2021-03" db="EMBL/GenBank/DDBJ databases">
        <authorList>
            <person name="Li Z."/>
            <person name="Yang C."/>
        </authorList>
    </citation>
    <scope>NUCLEOTIDE SEQUENCE</scope>
    <source>
        <strain evidence="7">Dzin_1.0</strain>
        <tissue evidence="7">Leaf</tissue>
    </source>
</reference>
<sequence length="217" mass="24305">MAGDPPRDIGADCGLVVTNTETLRSFLLSVVEDHDHLTPELRHLASDLCAQSSIPYRSLRTIWFALPSGGRPALRSLFAGSDFVFSSPKPREKSEELKERLRKLEELAERKAYADLVKDIAPKKETVEPFSSYKDQIGFGMHVVLMMFTGYLAGYAAFRALFNHSAVMNAAGGILGLTRLVEFLAEIIYHGYDSDVMSTRLPLYEKQDRAIRSNEFL</sequence>
<evidence type="ECO:0000256" key="1">
    <source>
        <dbReference type="ARBA" id="ARBA00004477"/>
    </source>
</evidence>
<dbReference type="PANTHER" id="PTHR31394">
    <property type="entry name" value="TRANSMEMBRANE PROTEIN 199"/>
    <property type="match status" value="1"/>
</dbReference>
<dbReference type="PANTHER" id="PTHR31394:SF1">
    <property type="entry name" value="TRANSMEMBRANE PROTEIN 199"/>
    <property type="match status" value="1"/>
</dbReference>
<dbReference type="EMBL" id="JAGGNH010000005">
    <property type="protein sequence ID" value="KAJ0970778.1"/>
    <property type="molecule type" value="Genomic_DNA"/>
</dbReference>
<organism evidence="7 8">
    <name type="scientific">Dioscorea zingiberensis</name>
    <dbReference type="NCBI Taxonomy" id="325984"/>
    <lineage>
        <taxon>Eukaryota</taxon>
        <taxon>Viridiplantae</taxon>
        <taxon>Streptophyta</taxon>
        <taxon>Embryophyta</taxon>
        <taxon>Tracheophyta</taxon>
        <taxon>Spermatophyta</taxon>
        <taxon>Magnoliopsida</taxon>
        <taxon>Liliopsida</taxon>
        <taxon>Dioscoreales</taxon>
        <taxon>Dioscoreaceae</taxon>
        <taxon>Dioscorea</taxon>
    </lineage>
</organism>
<keyword evidence="4 6" id="KW-1133">Transmembrane helix</keyword>
<evidence type="ECO:0000256" key="3">
    <source>
        <dbReference type="ARBA" id="ARBA00022824"/>
    </source>
</evidence>
<evidence type="ECO:0000256" key="2">
    <source>
        <dbReference type="ARBA" id="ARBA00022692"/>
    </source>
</evidence>
<dbReference type="InterPro" id="IPR021013">
    <property type="entry name" value="ATPase_Vma12"/>
</dbReference>
<evidence type="ECO:0000313" key="8">
    <source>
        <dbReference type="Proteomes" id="UP001085076"/>
    </source>
</evidence>
<dbReference type="AlphaFoldDB" id="A0A9D5CDJ7"/>
<evidence type="ECO:0000256" key="5">
    <source>
        <dbReference type="ARBA" id="ARBA00023136"/>
    </source>
</evidence>
<dbReference type="Proteomes" id="UP001085076">
    <property type="component" value="Miscellaneous, Linkage group lg05"/>
</dbReference>
<reference evidence="7" key="2">
    <citation type="journal article" date="2022" name="Hortic Res">
        <title>The genome of Dioscorea zingiberensis sheds light on the biosynthesis, origin and evolution of the medicinally important diosgenin saponins.</title>
        <authorList>
            <person name="Li Y."/>
            <person name="Tan C."/>
            <person name="Li Z."/>
            <person name="Guo J."/>
            <person name="Li S."/>
            <person name="Chen X."/>
            <person name="Wang C."/>
            <person name="Dai X."/>
            <person name="Yang H."/>
            <person name="Song W."/>
            <person name="Hou L."/>
            <person name="Xu J."/>
            <person name="Tong Z."/>
            <person name="Xu A."/>
            <person name="Yuan X."/>
            <person name="Wang W."/>
            <person name="Yang Q."/>
            <person name="Chen L."/>
            <person name="Sun Z."/>
            <person name="Wang K."/>
            <person name="Pan B."/>
            <person name="Chen J."/>
            <person name="Bao Y."/>
            <person name="Liu F."/>
            <person name="Qi X."/>
            <person name="Gang D.R."/>
            <person name="Wen J."/>
            <person name="Li J."/>
        </authorList>
    </citation>
    <scope>NUCLEOTIDE SEQUENCE</scope>
    <source>
        <strain evidence="7">Dzin_1.0</strain>
    </source>
</reference>
<comment type="subcellular location">
    <subcellularLocation>
        <location evidence="1">Endoplasmic reticulum membrane</location>
        <topology evidence="1">Multi-pass membrane protein</topology>
    </subcellularLocation>
</comment>
<evidence type="ECO:0000256" key="6">
    <source>
        <dbReference type="SAM" id="Phobius"/>
    </source>
</evidence>
<accession>A0A9D5CDJ7</accession>
<keyword evidence="5 6" id="KW-0472">Membrane</keyword>
<proteinExistence type="predicted"/>
<evidence type="ECO:0000256" key="4">
    <source>
        <dbReference type="ARBA" id="ARBA00022989"/>
    </source>
</evidence>
<gene>
    <name evidence="7" type="ORF">J5N97_018737</name>
</gene>
<protein>
    <submittedName>
        <fullName evidence="7">Uncharacterized protein</fullName>
    </submittedName>
</protein>
<keyword evidence="8" id="KW-1185">Reference proteome</keyword>
<dbReference type="GO" id="GO:0070072">
    <property type="term" value="P:vacuolar proton-transporting V-type ATPase complex assembly"/>
    <property type="evidence" value="ECO:0007669"/>
    <property type="project" value="InterPro"/>
</dbReference>
<name>A0A9D5CDJ7_9LILI</name>
<evidence type="ECO:0000313" key="7">
    <source>
        <dbReference type="EMBL" id="KAJ0970778.1"/>
    </source>
</evidence>
<feature type="transmembrane region" description="Helical" evidence="6">
    <location>
        <begin position="139"/>
        <end position="158"/>
    </location>
</feature>
<dbReference type="GO" id="GO:0005789">
    <property type="term" value="C:endoplasmic reticulum membrane"/>
    <property type="evidence" value="ECO:0007669"/>
    <property type="project" value="UniProtKB-SubCell"/>
</dbReference>
<keyword evidence="3" id="KW-0256">Endoplasmic reticulum</keyword>